<feature type="transmembrane region" description="Helical" evidence="1">
    <location>
        <begin position="12"/>
        <end position="31"/>
    </location>
</feature>
<name>E6MG21_9FIRM</name>
<accession>E6MG21</accession>
<gene>
    <name evidence="2" type="ORF">HMP0721_0954</name>
</gene>
<dbReference type="Proteomes" id="UP000004754">
    <property type="component" value="Unassembled WGS sequence"/>
</dbReference>
<organism evidence="2 3">
    <name type="scientific">Pseudoramibacter alactolyticus ATCC 23263</name>
    <dbReference type="NCBI Taxonomy" id="887929"/>
    <lineage>
        <taxon>Bacteria</taxon>
        <taxon>Bacillati</taxon>
        <taxon>Bacillota</taxon>
        <taxon>Clostridia</taxon>
        <taxon>Eubacteriales</taxon>
        <taxon>Eubacteriaceae</taxon>
        <taxon>Pseudoramibacter</taxon>
    </lineage>
</organism>
<evidence type="ECO:0000313" key="3">
    <source>
        <dbReference type="Proteomes" id="UP000004754"/>
    </source>
</evidence>
<keyword evidence="3" id="KW-1185">Reference proteome</keyword>
<keyword evidence="1" id="KW-1133">Transmembrane helix</keyword>
<protein>
    <submittedName>
        <fullName evidence="2">Uncharacterized protein</fullName>
    </submittedName>
</protein>
<reference evidence="2 3" key="1">
    <citation type="submission" date="2010-12" db="EMBL/GenBank/DDBJ databases">
        <authorList>
            <person name="Muzny D."/>
            <person name="Qin X."/>
            <person name="Deng J."/>
            <person name="Jiang H."/>
            <person name="Liu Y."/>
            <person name="Qu J."/>
            <person name="Song X.-Z."/>
            <person name="Zhang L."/>
            <person name="Thornton R."/>
            <person name="Coyle M."/>
            <person name="Francisco L."/>
            <person name="Jackson L."/>
            <person name="Javaid M."/>
            <person name="Korchina V."/>
            <person name="Kovar C."/>
            <person name="Mata R."/>
            <person name="Mathew T."/>
            <person name="Ngo R."/>
            <person name="Nguyen L."/>
            <person name="Nguyen N."/>
            <person name="Okwuonu G."/>
            <person name="Ongeri F."/>
            <person name="Pham C."/>
            <person name="Simmons D."/>
            <person name="Wilczek-Boney K."/>
            <person name="Hale W."/>
            <person name="Jakkamsetti A."/>
            <person name="Pham P."/>
            <person name="Ruth R."/>
            <person name="San Lucas F."/>
            <person name="Warren J."/>
            <person name="Zhang J."/>
            <person name="Zhao Z."/>
            <person name="Zhou C."/>
            <person name="Zhu D."/>
            <person name="Lee S."/>
            <person name="Bess C."/>
            <person name="Blankenburg K."/>
            <person name="Forbes L."/>
            <person name="Fu Q."/>
            <person name="Gubbala S."/>
            <person name="Hirani K."/>
            <person name="Jayaseelan J.C."/>
            <person name="Lara F."/>
            <person name="Munidasa M."/>
            <person name="Palculict T."/>
            <person name="Patil S."/>
            <person name="Pu L.-L."/>
            <person name="Saada N."/>
            <person name="Tang L."/>
            <person name="Weissenberger G."/>
            <person name="Zhu Y."/>
            <person name="Hemphill L."/>
            <person name="Shang Y."/>
            <person name="Youmans B."/>
            <person name="Ayvaz T."/>
            <person name="Ross M."/>
            <person name="Santibanez J."/>
            <person name="Aqrawi P."/>
            <person name="Gross S."/>
            <person name="Joshi V."/>
            <person name="Fowler G."/>
            <person name="Nazareth L."/>
            <person name="Reid J."/>
            <person name="Worley K."/>
            <person name="Petrosino J."/>
            <person name="Highlander S."/>
            <person name="Gibbs R."/>
        </authorList>
    </citation>
    <scope>NUCLEOTIDE SEQUENCE [LARGE SCALE GENOMIC DNA]</scope>
    <source>
        <strain evidence="2 3">ATCC 23263</strain>
    </source>
</reference>
<keyword evidence="1" id="KW-0472">Membrane</keyword>
<dbReference type="EMBL" id="AEQN01000016">
    <property type="protein sequence ID" value="EFV01561.1"/>
    <property type="molecule type" value="Genomic_DNA"/>
</dbReference>
<evidence type="ECO:0000313" key="2">
    <source>
        <dbReference type="EMBL" id="EFV01561.1"/>
    </source>
</evidence>
<proteinExistence type="predicted"/>
<keyword evidence="1" id="KW-0812">Transmembrane</keyword>
<sequence length="49" mass="5879">MLSEKRDISAVIISRLTLCRFLIYSSILSLFREFKTQNRFDYKAYKSLL</sequence>
<dbReference type="AlphaFoldDB" id="E6MG21"/>
<dbReference type="HOGENOM" id="CLU_3139620_0_0_9"/>
<evidence type="ECO:0000256" key="1">
    <source>
        <dbReference type="SAM" id="Phobius"/>
    </source>
</evidence>
<comment type="caution">
    <text evidence="2">The sequence shown here is derived from an EMBL/GenBank/DDBJ whole genome shotgun (WGS) entry which is preliminary data.</text>
</comment>